<evidence type="ECO:0000259" key="2">
    <source>
        <dbReference type="PROSITE" id="PS50217"/>
    </source>
</evidence>
<feature type="compositionally biased region" description="Polar residues" evidence="1">
    <location>
        <begin position="1"/>
        <end position="19"/>
    </location>
</feature>
<feature type="compositionally biased region" description="Polar residues" evidence="1">
    <location>
        <begin position="161"/>
        <end position="170"/>
    </location>
</feature>
<feature type="compositionally biased region" description="Low complexity" evidence="1">
    <location>
        <begin position="27"/>
        <end position="41"/>
    </location>
</feature>
<dbReference type="EMBL" id="CAMPGE010011202">
    <property type="protein sequence ID" value="CAI2370041.1"/>
    <property type="molecule type" value="Genomic_DNA"/>
</dbReference>
<dbReference type="InterPro" id="IPR004827">
    <property type="entry name" value="bZIP"/>
</dbReference>
<evidence type="ECO:0000313" key="4">
    <source>
        <dbReference type="Proteomes" id="UP001295684"/>
    </source>
</evidence>
<feature type="domain" description="BZIP" evidence="2">
    <location>
        <begin position="65"/>
        <end position="122"/>
    </location>
</feature>
<organism evidence="3 4">
    <name type="scientific">Euplotes crassus</name>
    <dbReference type="NCBI Taxonomy" id="5936"/>
    <lineage>
        <taxon>Eukaryota</taxon>
        <taxon>Sar</taxon>
        <taxon>Alveolata</taxon>
        <taxon>Ciliophora</taxon>
        <taxon>Intramacronucleata</taxon>
        <taxon>Spirotrichea</taxon>
        <taxon>Hypotrichia</taxon>
        <taxon>Euplotida</taxon>
        <taxon>Euplotidae</taxon>
        <taxon>Moneuplotes</taxon>
    </lineage>
</organism>
<reference evidence="3" key="1">
    <citation type="submission" date="2023-07" db="EMBL/GenBank/DDBJ databases">
        <authorList>
            <consortium name="AG Swart"/>
            <person name="Singh M."/>
            <person name="Singh A."/>
            <person name="Seah K."/>
            <person name="Emmerich C."/>
        </authorList>
    </citation>
    <scope>NUCLEOTIDE SEQUENCE</scope>
    <source>
        <strain evidence="3">DP1</strain>
    </source>
</reference>
<dbReference type="Proteomes" id="UP001295684">
    <property type="component" value="Unassembled WGS sequence"/>
</dbReference>
<dbReference type="AlphaFoldDB" id="A0AAD1UIF9"/>
<feature type="region of interest" description="Disordered" evidence="1">
    <location>
        <begin position="1"/>
        <end position="85"/>
    </location>
</feature>
<accession>A0AAD1UIF9</accession>
<evidence type="ECO:0000313" key="3">
    <source>
        <dbReference type="EMBL" id="CAI2370041.1"/>
    </source>
</evidence>
<evidence type="ECO:0000256" key="1">
    <source>
        <dbReference type="SAM" id="MobiDB-lite"/>
    </source>
</evidence>
<comment type="caution">
    <text evidence="3">The sequence shown here is derived from an EMBL/GenBank/DDBJ whole genome shotgun (WGS) entry which is preliminary data.</text>
</comment>
<name>A0AAD1UIF9_EUPCR</name>
<sequence>MISNQSSTYDGSGETSLSDKISELFQNETGTFEGNTNEESTPLAFSEGEPLLKKSTPEEPPKKRKRRRKAHRLSNSERAKKAREKKKLYYNDLENKVASLTELCEALKRENTEMKSKLSQLQKTETTEKPCYDTQKKRDSKSYDKALETLSKQTGGLAASGRTQSESNLRIGTKDIEKDNGLEFKQNSNEGVKITHLSCSDVNRLNAQVCPEDKDIILYQNQNIDDQMFKSERADEDMDNMAFKFDRECIPQNLFEHEAAPRFCFEEDPMDLIFKNQGIMPDQNLVHQNLKLLIPMR</sequence>
<feature type="compositionally biased region" description="Basic and acidic residues" evidence="1">
    <location>
        <begin position="50"/>
        <end position="61"/>
    </location>
</feature>
<feature type="compositionally biased region" description="Basic and acidic residues" evidence="1">
    <location>
        <begin position="125"/>
        <end position="147"/>
    </location>
</feature>
<feature type="region of interest" description="Disordered" evidence="1">
    <location>
        <begin position="115"/>
        <end position="174"/>
    </location>
</feature>
<proteinExistence type="predicted"/>
<keyword evidence="4" id="KW-1185">Reference proteome</keyword>
<gene>
    <name evidence="3" type="ORF">ECRASSUSDP1_LOCUS11349</name>
</gene>
<feature type="compositionally biased region" description="Basic residues" evidence="1">
    <location>
        <begin position="62"/>
        <end position="72"/>
    </location>
</feature>
<protein>
    <recommendedName>
        <fullName evidence="2">BZIP domain-containing protein</fullName>
    </recommendedName>
</protein>
<dbReference type="PROSITE" id="PS50217">
    <property type="entry name" value="BZIP"/>
    <property type="match status" value="1"/>
</dbReference>
<dbReference type="GO" id="GO:0003700">
    <property type="term" value="F:DNA-binding transcription factor activity"/>
    <property type="evidence" value="ECO:0007669"/>
    <property type="project" value="InterPro"/>
</dbReference>
<dbReference type="Gene3D" id="1.20.5.170">
    <property type="match status" value="1"/>
</dbReference>